<reference evidence="2" key="1">
    <citation type="submission" date="2015-07" db="EMBL/GenBank/DDBJ databases">
        <authorList>
            <consortium name="Consortium for Microbial Forensics and Genomics (microFORGE)"/>
            <person name="Knight B.M."/>
            <person name="Roberts D.P."/>
            <person name="Lin D."/>
            <person name="Hari K."/>
            <person name="Fletcher J."/>
            <person name="Melcher U."/>
            <person name="Blagden T."/>
            <person name="Winegar R.A."/>
        </authorList>
    </citation>
    <scope>NUCLEOTIDE SEQUENCE [LARGE SCALE GENOMIC DNA]</scope>
    <source>
        <strain evidence="2">DSM 23493</strain>
    </source>
</reference>
<evidence type="ECO:0000313" key="2">
    <source>
        <dbReference type="Proteomes" id="UP000037326"/>
    </source>
</evidence>
<sequence length="93" mass="10944">MEITQDQKSLFGRIGYLYLPAINVNETIEWYENKLRFKLKAPKFKDDIGFVAVLTPARRKCCITSCRNKGSYNSRFLTRWSPLSNFYVELSRP</sequence>
<comment type="caution">
    <text evidence="1">The sequence shown here is derived from an EMBL/GenBank/DDBJ whole genome shotgun (WGS) entry which is preliminary data.</text>
</comment>
<evidence type="ECO:0000313" key="1">
    <source>
        <dbReference type="EMBL" id="KMY32187.1"/>
    </source>
</evidence>
<dbReference type="Proteomes" id="UP000037326">
    <property type="component" value="Unassembled WGS sequence"/>
</dbReference>
<dbReference type="EMBL" id="LFXJ01000005">
    <property type="protein sequence ID" value="KMY32187.1"/>
    <property type="molecule type" value="Genomic_DNA"/>
</dbReference>
<gene>
    <name evidence="1" type="ORF">ACZ11_08525</name>
</gene>
<protein>
    <recommendedName>
        <fullName evidence="3">Glyoxalase/fosfomycin resistance/dioxygenase domain-containing protein</fullName>
    </recommendedName>
</protein>
<dbReference type="AlphaFoldDB" id="A0A0K9FD66"/>
<evidence type="ECO:0008006" key="3">
    <source>
        <dbReference type="Google" id="ProtNLM"/>
    </source>
</evidence>
<proteinExistence type="predicted"/>
<dbReference type="PATRIC" id="fig|582475.4.peg.1243"/>
<accession>A0A0K9FD66</accession>
<name>A0A0K9FD66_9BACI</name>
<organism evidence="1 2">
    <name type="scientific">Lysinibacillus xylanilyticus</name>
    <dbReference type="NCBI Taxonomy" id="582475"/>
    <lineage>
        <taxon>Bacteria</taxon>
        <taxon>Bacillati</taxon>
        <taxon>Bacillota</taxon>
        <taxon>Bacilli</taxon>
        <taxon>Bacillales</taxon>
        <taxon>Bacillaceae</taxon>
        <taxon>Lysinibacillus</taxon>
    </lineage>
</organism>